<name>A0ACC2K160_9PEZI</name>
<evidence type="ECO:0000313" key="2">
    <source>
        <dbReference type="Proteomes" id="UP001153332"/>
    </source>
</evidence>
<proteinExistence type="predicted"/>
<gene>
    <name evidence="1" type="ORF">O1611_g442</name>
</gene>
<dbReference type="EMBL" id="JAPUUL010000037">
    <property type="protein sequence ID" value="KAJ8133178.1"/>
    <property type="molecule type" value="Genomic_DNA"/>
</dbReference>
<reference evidence="1" key="1">
    <citation type="submission" date="2022-12" db="EMBL/GenBank/DDBJ databases">
        <title>Genome Sequence of Lasiodiplodia mahajangana.</title>
        <authorList>
            <person name="Buettner E."/>
        </authorList>
    </citation>
    <scope>NUCLEOTIDE SEQUENCE</scope>
    <source>
        <strain evidence="1">VT137</strain>
    </source>
</reference>
<organism evidence="1 2">
    <name type="scientific">Lasiodiplodia mahajangana</name>
    <dbReference type="NCBI Taxonomy" id="1108764"/>
    <lineage>
        <taxon>Eukaryota</taxon>
        <taxon>Fungi</taxon>
        <taxon>Dikarya</taxon>
        <taxon>Ascomycota</taxon>
        <taxon>Pezizomycotina</taxon>
        <taxon>Dothideomycetes</taxon>
        <taxon>Dothideomycetes incertae sedis</taxon>
        <taxon>Botryosphaeriales</taxon>
        <taxon>Botryosphaeriaceae</taxon>
        <taxon>Lasiodiplodia</taxon>
    </lineage>
</organism>
<sequence>MTDNNAGKGDQEGRVAAVFDENTMSVTITEGDRKGETHQVSRVSTAEALEMLEHGHPDDLWILAPAPEDDTAHKKNGSGDTIEEPLKSFTKTIPRSDRNSETYEVSLALITEALEMLEEDDDPDAL</sequence>
<protein>
    <submittedName>
        <fullName evidence="1">Uncharacterized protein</fullName>
    </submittedName>
</protein>
<dbReference type="Proteomes" id="UP001153332">
    <property type="component" value="Unassembled WGS sequence"/>
</dbReference>
<accession>A0ACC2K160</accession>
<comment type="caution">
    <text evidence="1">The sequence shown here is derived from an EMBL/GenBank/DDBJ whole genome shotgun (WGS) entry which is preliminary data.</text>
</comment>
<keyword evidence="2" id="KW-1185">Reference proteome</keyword>
<evidence type="ECO:0000313" key="1">
    <source>
        <dbReference type="EMBL" id="KAJ8133178.1"/>
    </source>
</evidence>